<evidence type="ECO:0000313" key="2">
    <source>
        <dbReference type="EMBL" id="GGD03364.1"/>
    </source>
</evidence>
<organism evidence="2 3">
    <name type="scientific">Aquisalinus flavus</name>
    <dbReference type="NCBI Taxonomy" id="1526572"/>
    <lineage>
        <taxon>Bacteria</taxon>
        <taxon>Pseudomonadati</taxon>
        <taxon>Pseudomonadota</taxon>
        <taxon>Alphaproteobacteria</taxon>
        <taxon>Parvularculales</taxon>
        <taxon>Parvularculaceae</taxon>
        <taxon>Aquisalinus</taxon>
    </lineage>
</organism>
<dbReference type="SUPFAM" id="SSF53474">
    <property type="entry name" value="alpha/beta-Hydrolases"/>
    <property type="match status" value="1"/>
</dbReference>
<dbReference type="Proteomes" id="UP000613582">
    <property type="component" value="Unassembled WGS sequence"/>
</dbReference>
<dbReference type="InterPro" id="IPR051049">
    <property type="entry name" value="Dienelactone_hydrolase-like"/>
</dbReference>
<dbReference type="Gene3D" id="3.40.50.1820">
    <property type="entry name" value="alpha/beta hydrolase"/>
    <property type="match status" value="1"/>
</dbReference>
<dbReference type="PANTHER" id="PTHR46623">
    <property type="entry name" value="CARBOXYMETHYLENEBUTENOLIDASE-RELATED"/>
    <property type="match status" value="1"/>
</dbReference>
<dbReference type="EMBL" id="BMGH01000001">
    <property type="protein sequence ID" value="GGD03364.1"/>
    <property type="molecule type" value="Genomic_DNA"/>
</dbReference>
<evidence type="ECO:0000313" key="3">
    <source>
        <dbReference type="Proteomes" id="UP000613582"/>
    </source>
</evidence>
<accession>A0A8J2Y3E3</accession>
<name>A0A8J2Y3E3_9PROT</name>
<dbReference type="InterPro" id="IPR029058">
    <property type="entry name" value="AB_hydrolase_fold"/>
</dbReference>
<dbReference type="RefSeq" id="WP_206711355.1">
    <property type="nucleotide sequence ID" value="NZ_BMGH01000001.1"/>
</dbReference>
<comment type="caution">
    <text evidence="2">The sequence shown here is derived from an EMBL/GenBank/DDBJ whole genome shotgun (WGS) entry which is preliminary data.</text>
</comment>
<feature type="domain" description="Dienelactone hydrolase" evidence="1">
    <location>
        <begin position="73"/>
        <end position="249"/>
    </location>
</feature>
<keyword evidence="3" id="KW-1185">Reference proteome</keyword>
<dbReference type="InterPro" id="IPR002925">
    <property type="entry name" value="Dienelactn_hydro"/>
</dbReference>
<reference evidence="2" key="2">
    <citation type="submission" date="2020-09" db="EMBL/GenBank/DDBJ databases">
        <authorList>
            <person name="Sun Q."/>
            <person name="Zhou Y."/>
        </authorList>
    </citation>
    <scope>NUCLEOTIDE SEQUENCE</scope>
    <source>
        <strain evidence="2">CGMCC 1.12921</strain>
    </source>
</reference>
<proteinExistence type="predicted"/>
<sequence length="314" mass="34079">MARSPSGPGDSGAPVTRRQAIATGLAVGSGLMNQPANAQTHEASPRIEQYQPFTDRFLFENSGFSHPVYKAGEGPGVLLMHEMPGMVPEFWRLAEWIRDAGFTVYAPDLYADTLETPMRTSLAGNGLRACISREIHLFAKNDSSPVTVWLRALAAKMHEECGGPGIGAIGLCMTGNFALSLALEKGVIAPVSSEPSLPLGLSNRAHAALHLSKEEQQALRDRADVPVMALRFKGDPVCRKARFDALEELVGTDRLIRIELEDEHKNPNGNNFPHAVLTKDLIDEEGSVTRAKKDEVIAHLQRILLPEADPAPLP</sequence>
<dbReference type="Pfam" id="PF01738">
    <property type="entry name" value="DLH"/>
    <property type="match status" value="1"/>
</dbReference>
<dbReference type="GO" id="GO:0016787">
    <property type="term" value="F:hydrolase activity"/>
    <property type="evidence" value="ECO:0007669"/>
    <property type="project" value="UniProtKB-KW"/>
</dbReference>
<dbReference type="AlphaFoldDB" id="A0A8J2Y3E3"/>
<evidence type="ECO:0000259" key="1">
    <source>
        <dbReference type="Pfam" id="PF01738"/>
    </source>
</evidence>
<keyword evidence="2" id="KW-0378">Hydrolase</keyword>
<gene>
    <name evidence="2" type="ORF">GCM10011342_10460</name>
</gene>
<protein>
    <submittedName>
        <fullName evidence="2">Putative dienelactone hydrolase</fullName>
    </submittedName>
</protein>
<reference evidence="2" key="1">
    <citation type="journal article" date="2014" name="Int. J. Syst. Evol. Microbiol.">
        <title>Complete genome sequence of Corynebacterium casei LMG S-19264T (=DSM 44701T), isolated from a smear-ripened cheese.</title>
        <authorList>
            <consortium name="US DOE Joint Genome Institute (JGI-PGF)"/>
            <person name="Walter F."/>
            <person name="Albersmeier A."/>
            <person name="Kalinowski J."/>
            <person name="Ruckert C."/>
        </authorList>
    </citation>
    <scope>NUCLEOTIDE SEQUENCE</scope>
    <source>
        <strain evidence="2">CGMCC 1.12921</strain>
    </source>
</reference>
<dbReference type="PANTHER" id="PTHR46623:SF6">
    <property type="entry name" value="ALPHA_BETA-HYDROLASES SUPERFAMILY PROTEIN"/>
    <property type="match status" value="1"/>
</dbReference>